<dbReference type="Proteomes" id="UP000276133">
    <property type="component" value="Unassembled WGS sequence"/>
</dbReference>
<protein>
    <submittedName>
        <fullName evidence="1">Uncharacterized protein</fullName>
    </submittedName>
</protein>
<comment type="caution">
    <text evidence="1">The sequence shown here is derived from an EMBL/GenBank/DDBJ whole genome shotgun (WGS) entry which is preliminary data.</text>
</comment>
<gene>
    <name evidence="1" type="ORF">BpHYR1_012144</name>
</gene>
<evidence type="ECO:0000313" key="1">
    <source>
        <dbReference type="EMBL" id="RNA19770.1"/>
    </source>
</evidence>
<dbReference type="AlphaFoldDB" id="A0A3M7R8B2"/>
<accession>A0A3M7R8B2</accession>
<evidence type="ECO:0000313" key="2">
    <source>
        <dbReference type="Proteomes" id="UP000276133"/>
    </source>
</evidence>
<dbReference type="EMBL" id="REGN01003980">
    <property type="protein sequence ID" value="RNA19770.1"/>
    <property type="molecule type" value="Genomic_DNA"/>
</dbReference>
<reference evidence="1 2" key="1">
    <citation type="journal article" date="2018" name="Sci. Rep.">
        <title>Genomic signatures of local adaptation to the degree of environmental predictability in rotifers.</title>
        <authorList>
            <person name="Franch-Gras L."/>
            <person name="Hahn C."/>
            <person name="Garcia-Roger E.M."/>
            <person name="Carmona M.J."/>
            <person name="Serra M."/>
            <person name="Gomez A."/>
        </authorList>
    </citation>
    <scope>NUCLEOTIDE SEQUENCE [LARGE SCALE GENOMIC DNA]</scope>
    <source>
        <strain evidence="1">HYR1</strain>
    </source>
</reference>
<proteinExistence type="predicted"/>
<keyword evidence="2" id="KW-1185">Reference proteome</keyword>
<organism evidence="1 2">
    <name type="scientific">Brachionus plicatilis</name>
    <name type="common">Marine rotifer</name>
    <name type="synonym">Brachionus muelleri</name>
    <dbReference type="NCBI Taxonomy" id="10195"/>
    <lineage>
        <taxon>Eukaryota</taxon>
        <taxon>Metazoa</taxon>
        <taxon>Spiralia</taxon>
        <taxon>Gnathifera</taxon>
        <taxon>Rotifera</taxon>
        <taxon>Eurotatoria</taxon>
        <taxon>Monogononta</taxon>
        <taxon>Pseudotrocha</taxon>
        <taxon>Ploima</taxon>
        <taxon>Brachionidae</taxon>
        <taxon>Brachionus</taxon>
    </lineage>
</organism>
<sequence>MFISKHKFDFDQLYLKDNSNAKKIFEIQRKRLFIYKDFLICMKHFYKILRINFNDTQSEMMFQYHKISENILKLLTTYIIREKKHKLIVYRNTNNKKCAKILENERNSTPIVSMKSAN</sequence>
<name>A0A3M7R8B2_BRAPC</name>